<keyword evidence="1" id="KW-0812">Transmembrane</keyword>
<evidence type="ECO:0000313" key="3">
    <source>
        <dbReference type="Proteomes" id="UP000565628"/>
    </source>
</evidence>
<organism evidence="2 3">
    <name type="scientific">Listeria booriae</name>
    <dbReference type="NCBI Taxonomy" id="1552123"/>
    <lineage>
        <taxon>Bacteria</taxon>
        <taxon>Bacillati</taxon>
        <taxon>Bacillota</taxon>
        <taxon>Bacilli</taxon>
        <taxon>Bacillales</taxon>
        <taxon>Listeriaceae</taxon>
        <taxon>Listeria</taxon>
    </lineage>
</organism>
<dbReference type="AlphaFoldDB" id="A0A7X0ZYT2"/>
<accession>A0A7X0ZYT2</accession>
<keyword evidence="1" id="KW-0472">Membrane</keyword>
<name>A0A7X0ZYT2_9LIST</name>
<reference evidence="2 3" key="1">
    <citation type="submission" date="2020-03" db="EMBL/GenBank/DDBJ databases">
        <title>Soil Listeria distribution.</title>
        <authorList>
            <person name="Liao J."/>
            <person name="Wiedmann M."/>
        </authorList>
    </citation>
    <scope>NUCLEOTIDE SEQUENCE [LARGE SCALE GENOMIC DNA]</scope>
    <source>
        <strain evidence="2 3">FSL L7-0039</strain>
    </source>
</reference>
<dbReference type="RefSeq" id="WP_185642320.1">
    <property type="nucleotide sequence ID" value="NZ_JAARUF010000013.1"/>
</dbReference>
<protein>
    <submittedName>
        <fullName evidence="2">Uncharacterized protein</fullName>
    </submittedName>
</protein>
<feature type="transmembrane region" description="Helical" evidence="1">
    <location>
        <begin position="12"/>
        <end position="31"/>
    </location>
</feature>
<proteinExistence type="predicted"/>
<dbReference type="Proteomes" id="UP000565628">
    <property type="component" value="Unassembled WGS sequence"/>
</dbReference>
<dbReference type="EMBL" id="JAASWV010000023">
    <property type="protein sequence ID" value="MBC2312082.1"/>
    <property type="molecule type" value="Genomic_DNA"/>
</dbReference>
<evidence type="ECO:0000313" key="2">
    <source>
        <dbReference type="EMBL" id="MBC2312082.1"/>
    </source>
</evidence>
<comment type="caution">
    <text evidence="2">The sequence shown here is derived from an EMBL/GenBank/DDBJ whole genome shotgun (WGS) entry which is preliminary data.</text>
</comment>
<sequence>MKQSKNKIDVLLKYGSFLISVIAVVIALISAQKTNLVDEKNLAVSPLVITYNQLSSEDKIQNVKVQDAASGDEKTIQLYPVQVKVRSGSVASVNTIISYFPDSGIPKVNVAADFKMQDKLKRMDESDVMLYSKYVMSFASNKDFSFNQSFLIHGTDGTYHLMMIWYNGKEQGVLDNIRSLDNTGGTNPKEVVDQYNRLKEYLEEKKIIIS</sequence>
<keyword evidence="1" id="KW-1133">Transmembrane helix</keyword>
<gene>
    <name evidence="2" type="ORF">HCJ81_14405</name>
</gene>
<evidence type="ECO:0000256" key="1">
    <source>
        <dbReference type="SAM" id="Phobius"/>
    </source>
</evidence>